<sequence>MTPKTRGCSGHGWGFIAPDVKDPPQCISLCRERFMKELLPKDETFERVCEALQDKEHMEKEQPFRALYCCDAQACGVDNLGEVGKDHPGPPQPYDICDSDTVNEQDEYCQEAKVGDSQSNEASESTSRISSSESTTSTEPTASETASVPIQSSIPDTTYSTSSDPSILASSDPSSSDQNDNKENRGMPLGVKVTIAVISVVGLIAIAALVFCLLRRRYSRKNDIRRLIKHPTSPPPADSPTPLVSPTISHADAEGVPLTPPARLRERRFLPTLDQQDGFPSSPLFSPTSNKLTPRHERTPRIYSADQVPMIVMTAPDGGKVKDNDGSASFSDRVITPPASVQMAPLGYNPNTSPPRPPRSRDASFKILASPGPPPTRALPSTPPIRPSTPTSGPLPKGISTTSPNRQIAFSTEVLEHNNMAQAYMPESRNHSSSFRY</sequence>
<evidence type="ECO:0000313" key="8">
    <source>
        <dbReference type="Proteomes" id="UP001152049"/>
    </source>
</evidence>
<evidence type="ECO:0000256" key="6">
    <source>
        <dbReference type="SAM" id="Phobius"/>
    </source>
</evidence>
<evidence type="ECO:0000256" key="3">
    <source>
        <dbReference type="ARBA" id="ARBA00022989"/>
    </source>
</evidence>
<dbReference type="AlphaFoldDB" id="A0A9W8RZP3"/>
<dbReference type="OrthoDB" id="5244978at2759"/>
<reference evidence="7" key="1">
    <citation type="submission" date="2022-09" db="EMBL/GenBank/DDBJ databases">
        <title>Fusarium specimens isolated from Avocado Roots.</title>
        <authorList>
            <person name="Stajich J."/>
            <person name="Roper C."/>
            <person name="Heimlech-Rivalta G."/>
        </authorList>
    </citation>
    <scope>NUCLEOTIDE SEQUENCE</scope>
    <source>
        <strain evidence="7">CF00136</strain>
    </source>
</reference>
<feature type="transmembrane region" description="Helical" evidence="6">
    <location>
        <begin position="193"/>
        <end position="214"/>
    </location>
</feature>
<proteinExistence type="predicted"/>
<name>A0A9W8RZP3_9HYPO</name>
<evidence type="ECO:0000313" key="7">
    <source>
        <dbReference type="EMBL" id="KAJ4261505.1"/>
    </source>
</evidence>
<organism evidence="7 8">
    <name type="scientific">Fusarium torreyae</name>
    <dbReference type="NCBI Taxonomy" id="1237075"/>
    <lineage>
        <taxon>Eukaryota</taxon>
        <taxon>Fungi</taxon>
        <taxon>Dikarya</taxon>
        <taxon>Ascomycota</taxon>
        <taxon>Pezizomycotina</taxon>
        <taxon>Sordariomycetes</taxon>
        <taxon>Hypocreomycetidae</taxon>
        <taxon>Hypocreales</taxon>
        <taxon>Nectriaceae</taxon>
        <taxon>Fusarium</taxon>
    </lineage>
</organism>
<feature type="region of interest" description="Disordered" evidence="5">
    <location>
        <begin position="273"/>
        <end position="299"/>
    </location>
</feature>
<dbReference type="GO" id="GO:0071944">
    <property type="term" value="C:cell periphery"/>
    <property type="evidence" value="ECO:0007669"/>
    <property type="project" value="UniProtKB-ARBA"/>
</dbReference>
<keyword evidence="4 6" id="KW-0472">Membrane</keyword>
<dbReference type="PANTHER" id="PTHR15549">
    <property type="entry name" value="PAIRED IMMUNOGLOBULIN-LIKE TYPE 2 RECEPTOR"/>
    <property type="match status" value="1"/>
</dbReference>
<comment type="subcellular location">
    <subcellularLocation>
        <location evidence="1">Membrane</location>
        <topology evidence="1">Single-pass membrane protein</topology>
    </subcellularLocation>
</comment>
<gene>
    <name evidence="7" type="ORF">NW762_006930</name>
</gene>
<keyword evidence="2 6" id="KW-0812">Transmembrane</keyword>
<feature type="compositionally biased region" description="Polar residues" evidence="5">
    <location>
        <begin position="273"/>
        <end position="292"/>
    </location>
</feature>
<feature type="compositionally biased region" description="Low complexity" evidence="5">
    <location>
        <begin position="119"/>
        <end position="177"/>
    </location>
</feature>
<feature type="region of interest" description="Disordered" evidence="5">
    <location>
        <begin position="228"/>
        <end position="261"/>
    </location>
</feature>
<dbReference type="PANTHER" id="PTHR15549:SF26">
    <property type="entry name" value="AXIAL BUDDING PATTERN PROTEIN 2-RELATED"/>
    <property type="match status" value="1"/>
</dbReference>
<dbReference type="GO" id="GO:0016020">
    <property type="term" value="C:membrane"/>
    <property type="evidence" value="ECO:0007669"/>
    <property type="project" value="UniProtKB-SubCell"/>
</dbReference>
<keyword evidence="3 6" id="KW-1133">Transmembrane helix</keyword>
<accession>A0A9W8RZP3</accession>
<comment type="caution">
    <text evidence="7">The sequence shown here is derived from an EMBL/GenBank/DDBJ whole genome shotgun (WGS) entry which is preliminary data.</text>
</comment>
<evidence type="ECO:0000256" key="1">
    <source>
        <dbReference type="ARBA" id="ARBA00004167"/>
    </source>
</evidence>
<feature type="compositionally biased region" description="Pro residues" evidence="5">
    <location>
        <begin position="371"/>
        <end position="387"/>
    </location>
</feature>
<dbReference type="EMBL" id="JAOQAZ010000012">
    <property type="protein sequence ID" value="KAJ4261505.1"/>
    <property type="molecule type" value="Genomic_DNA"/>
</dbReference>
<feature type="region of interest" description="Disordered" evidence="5">
    <location>
        <begin position="338"/>
        <end position="406"/>
    </location>
</feature>
<evidence type="ECO:0000256" key="5">
    <source>
        <dbReference type="SAM" id="MobiDB-lite"/>
    </source>
</evidence>
<evidence type="ECO:0000256" key="4">
    <source>
        <dbReference type="ARBA" id="ARBA00023136"/>
    </source>
</evidence>
<evidence type="ECO:0008006" key="9">
    <source>
        <dbReference type="Google" id="ProtNLM"/>
    </source>
</evidence>
<dbReference type="Proteomes" id="UP001152049">
    <property type="component" value="Unassembled WGS sequence"/>
</dbReference>
<feature type="region of interest" description="Disordered" evidence="5">
    <location>
        <begin position="107"/>
        <end position="186"/>
    </location>
</feature>
<evidence type="ECO:0000256" key="2">
    <source>
        <dbReference type="ARBA" id="ARBA00022692"/>
    </source>
</evidence>
<dbReference type="InterPro" id="IPR051694">
    <property type="entry name" value="Immunoregulatory_rcpt-like"/>
</dbReference>
<keyword evidence="8" id="KW-1185">Reference proteome</keyword>
<protein>
    <recommendedName>
        <fullName evidence="9">Extracellular membrane protein CFEM domain-containing protein</fullName>
    </recommendedName>
</protein>